<comment type="similarity">
    <text evidence="1">In the C-terminal section; belongs to the transferase hexapeptide repeat family.</text>
</comment>
<dbReference type="PANTHER" id="PTHR43584:SF8">
    <property type="entry name" value="N-ACETYLMURAMATE ALPHA-1-PHOSPHATE URIDYLYLTRANSFERASE"/>
    <property type="match status" value="1"/>
</dbReference>
<organism evidence="5 6">
    <name type="scientific">Tardiphaga robiniae</name>
    <dbReference type="NCBI Taxonomy" id="943830"/>
    <lineage>
        <taxon>Bacteria</taxon>
        <taxon>Pseudomonadati</taxon>
        <taxon>Pseudomonadota</taxon>
        <taxon>Alphaproteobacteria</taxon>
        <taxon>Hyphomicrobiales</taxon>
        <taxon>Nitrobacteraceae</taxon>
        <taxon>Tardiphaga</taxon>
    </lineage>
</organism>
<dbReference type="Gene3D" id="2.160.10.10">
    <property type="entry name" value="Hexapeptide repeat proteins"/>
    <property type="match status" value="1"/>
</dbReference>
<protein>
    <submittedName>
        <fullName evidence="5">LpxA family transferase</fullName>
    </submittedName>
</protein>
<dbReference type="STRING" id="943830.A4A58_20110"/>
<evidence type="ECO:0000256" key="2">
    <source>
        <dbReference type="ARBA" id="ARBA00007947"/>
    </source>
</evidence>
<keyword evidence="3 5" id="KW-0808">Transferase</keyword>
<dbReference type="AlphaFoldDB" id="A0A164AE12"/>
<evidence type="ECO:0000256" key="3">
    <source>
        <dbReference type="ARBA" id="ARBA00022679"/>
    </source>
</evidence>
<dbReference type="PANTHER" id="PTHR43584">
    <property type="entry name" value="NUCLEOTIDYL TRANSFERASE"/>
    <property type="match status" value="1"/>
</dbReference>
<dbReference type="GO" id="GO:0016779">
    <property type="term" value="F:nucleotidyltransferase activity"/>
    <property type="evidence" value="ECO:0007669"/>
    <property type="project" value="UniProtKB-ARBA"/>
</dbReference>
<evidence type="ECO:0000313" key="5">
    <source>
        <dbReference type="EMBL" id="KZD24665.1"/>
    </source>
</evidence>
<dbReference type="OrthoDB" id="9803036at2"/>
<evidence type="ECO:0000256" key="4">
    <source>
        <dbReference type="ARBA" id="ARBA00023315"/>
    </source>
</evidence>
<comment type="similarity">
    <text evidence="2">In the N-terminal section; belongs to the N-acetylglucosamine-1-phosphate uridyltransferase family.</text>
</comment>
<evidence type="ECO:0000313" key="6">
    <source>
        <dbReference type="Proteomes" id="UP000076574"/>
    </source>
</evidence>
<dbReference type="Pfam" id="PF00132">
    <property type="entry name" value="Hexapep"/>
    <property type="match status" value="1"/>
</dbReference>
<gene>
    <name evidence="5" type="ORF">A4A58_20110</name>
</gene>
<sequence length="203" mass="21275">MPFLTEHITAFSDSPLAALTEKTPWALTTNSVLAVRRLLSGISEDFRISGDVAVHPTATVEAGALIKAPAIIGPGCFIAAGSLIRGGCWLEENCIIGPGCELKSSFLFSGSKLAHFNFVGDSVVGARVNLEAGSIVANFRNEFADPKILILHAGEIVDTGVDKFGALIGDDCKFGANAVIAPGAIFERGAIIARLALVDQRPR</sequence>
<dbReference type="GO" id="GO:0016746">
    <property type="term" value="F:acyltransferase activity"/>
    <property type="evidence" value="ECO:0007669"/>
    <property type="project" value="UniProtKB-KW"/>
</dbReference>
<reference evidence="5 6" key="1">
    <citation type="submission" date="2016-03" db="EMBL/GenBank/DDBJ databases">
        <title>Microsymbionts genomes from the relict species Vavilovia formosa (Stev.) Fed.</title>
        <authorList>
            <person name="Kopat V."/>
            <person name="Chirak E."/>
            <person name="Kimeklis A."/>
            <person name="Andronov E."/>
        </authorList>
    </citation>
    <scope>NUCLEOTIDE SEQUENCE [LARGE SCALE GENOMIC DNA]</scope>
    <source>
        <strain evidence="5 6">Vaf07</strain>
    </source>
</reference>
<dbReference type="Proteomes" id="UP000076574">
    <property type="component" value="Unassembled WGS sequence"/>
</dbReference>
<proteinExistence type="inferred from homology"/>
<keyword evidence="4" id="KW-0012">Acyltransferase</keyword>
<name>A0A164AE12_9BRAD</name>
<dbReference type="InterPro" id="IPR050065">
    <property type="entry name" value="GlmU-like"/>
</dbReference>
<dbReference type="InterPro" id="IPR011004">
    <property type="entry name" value="Trimer_LpxA-like_sf"/>
</dbReference>
<dbReference type="EMBL" id="LVYV01000002">
    <property type="protein sequence ID" value="KZD24665.1"/>
    <property type="molecule type" value="Genomic_DNA"/>
</dbReference>
<evidence type="ECO:0000256" key="1">
    <source>
        <dbReference type="ARBA" id="ARBA00007707"/>
    </source>
</evidence>
<accession>A0A164AE12</accession>
<dbReference type="InterPro" id="IPR001451">
    <property type="entry name" value="Hexapep"/>
</dbReference>
<dbReference type="SUPFAM" id="SSF51161">
    <property type="entry name" value="Trimeric LpxA-like enzymes"/>
    <property type="match status" value="1"/>
</dbReference>
<comment type="caution">
    <text evidence="5">The sequence shown here is derived from an EMBL/GenBank/DDBJ whole genome shotgun (WGS) entry which is preliminary data.</text>
</comment>
<keyword evidence="6" id="KW-1185">Reference proteome</keyword>
<dbReference type="RefSeq" id="WP_068730496.1">
    <property type="nucleotide sequence ID" value="NZ_LVYV01000002.1"/>
</dbReference>